<dbReference type="RefSeq" id="WP_013409199.1">
    <property type="nucleotide sequence ID" value="NC_014655.1"/>
</dbReference>
<dbReference type="InterPro" id="IPR005632">
    <property type="entry name" value="Chaperone_Skp"/>
</dbReference>
<dbReference type="GO" id="GO:0051082">
    <property type="term" value="F:unfolded protein binding"/>
    <property type="evidence" value="ECO:0007669"/>
    <property type="project" value="InterPro"/>
</dbReference>
<dbReference type="AlphaFoldDB" id="E4RYC3"/>
<organism evidence="4 5">
    <name type="scientific">Leadbetterella byssophila (strain DSM 17132 / JCM 16389 / KACC 11308 / NBRC 106382 / 4M15)</name>
    <dbReference type="NCBI Taxonomy" id="649349"/>
    <lineage>
        <taxon>Bacteria</taxon>
        <taxon>Pseudomonadati</taxon>
        <taxon>Bacteroidota</taxon>
        <taxon>Cytophagia</taxon>
        <taxon>Cytophagales</taxon>
        <taxon>Leadbetterellaceae</taxon>
        <taxon>Leadbetterella</taxon>
    </lineage>
</organism>
<name>E4RYC3_LEAB4</name>
<evidence type="ECO:0000313" key="4">
    <source>
        <dbReference type="EMBL" id="ADQ18159.1"/>
    </source>
</evidence>
<evidence type="ECO:0000256" key="3">
    <source>
        <dbReference type="SAM" id="Coils"/>
    </source>
</evidence>
<accession>E4RYC3</accession>
<dbReference type="PANTHER" id="PTHR35089:SF1">
    <property type="entry name" value="CHAPERONE PROTEIN SKP"/>
    <property type="match status" value="1"/>
</dbReference>
<dbReference type="eggNOG" id="COG2825">
    <property type="taxonomic scope" value="Bacteria"/>
</dbReference>
<dbReference type="Gene3D" id="3.30.910.20">
    <property type="entry name" value="Skp domain"/>
    <property type="match status" value="1"/>
</dbReference>
<dbReference type="EMBL" id="CP002305">
    <property type="protein sequence ID" value="ADQ18159.1"/>
    <property type="molecule type" value="Genomic_DNA"/>
</dbReference>
<protein>
    <submittedName>
        <fullName evidence="4">Outer membrane chaperone Skp (OmpH)</fullName>
    </submittedName>
</protein>
<dbReference type="SMART" id="SM00935">
    <property type="entry name" value="OmpH"/>
    <property type="match status" value="1"/>
</dbReference>
<dbReference type="HOGENOM" id="CLU_053320_1_1_10"/>
<evidence type="ECO:0000256" key="1">
    <source>
        <dbReference type="ARBA" id="ARBA00009091"/>
    </source>
</evidence>
<dbReference type="KEGG" id="lby:Lbys_2495"/>
<dbReference type="OrthoDB" id="1493259at2"/>
<keyword evidence="5" id="KW-1185">Reference proteome</keyword>
<feature type="coiled-coil region" evidence="3">
    <location>
        <begin position="54"/>
        <end position="85"/>
    </location>
</feature>
<evidence type="ECO:0000256" key="2">
    <source>
        <dbReference type="ARBA" id="ARBA00022729"/>
    </source>
</evidence>
<dbReference type="InterPro" id="IPR024930">
    <property type="entry name" value="Skp_dom_sf"/>
</dbReference>
<dbReference type="SUPFAM" id="SSF111384">
    <property type="entry name" value="OmpH-like"/>
    <property type="match status" value="1"/>
</dbReference>
<proteinExistence type="inferred from homology"/>
<gene>
    <name evidence="4" type="ordered locus">Lbys_2495</name>
</gene>
<dbReference type="Proteomes" id="UP000007435">
    <property type="component" value="Chromosome"/>
</dbReference>
<dbReference type="GO" id="GO:0005829">
    <property type="term" value="C:cytosol"/>
    <property type="evidence" value="ECO:0007669"/>
    <property type="project" value="TreeGrafter"/>
</dbReference>
<reference key="1">
    <citation type="submission" date="2010-11" db="EMBL/GenBank/DDBJ databases">
        <title>The complete genome of Leadbetterella byssophila DSM 17132.</title>
        <authorList>
            <consortium name="US DOE Joint Genome Institute (JGI-PGF)"/>
            <person name="Lucas S."/>
            <person name="Copeland A."/>
            <person name="Lapidus A."/>
            <person name="Glavina del Rio T."/>
            <person name="Dalin E."/>
            <person name="Tice H."/>
            <person name="Bruce D."/>
            <person name="Goodwin L."/>
            <person name="Pitluck S."/>
            <person name="Kyrpides N."/>
            <person name="Mavromatis K."/>
            <person name="Ivanova N."/>
            <person name="Teshima H."/>
            <person name="Brettin T."/>
            <person name="Detter J.C."/>
            <person name="Han C."/>
            <person name="Tapia R."/>
            <person name="Land M."/>
            <person name="Hauser L."/>
            <person name="Markowitz V."/>
            <person name="Cheng J.-F."/>
            <person name="Hugenholtz P."/>
            <person name="Woyke T."/>
            <person name="Wu D."/>
            <person name="Tindall B."/>
            <person name="Pomrenke H.G."/>
            <person name="Brambilla E."/>
            <person name="Klenk H.-P."/>
            <person name="Eisen J.A."/>
        </authorList>
    </citation>
    <scope>NUCLEOTIDE SEQUENCE [LARGE SCALE GENOMIC DNA]</scope>
    <source>
        <strain>DSM 17132</strain>
    </source>
</reference>
<comment type="similarity">
    <text evidence="1">Belongs to the Skp family.</text>
</comment>
<keyword evidence="3" id="KW-0175">Coiled coil</keyword>
<sequence length="199" mass="22427">MKKFVALFLGLGLAFTACEKKGGSTSNAGQPAGRIVYVNTDTLLNNYEYYKDVVKEFENKSFALENELQRKAQSFQNEVALFQRRVQAGGLSEQQALTQQAALQKKEQDIMLYRENAAGNLQQEQAKKTDELLNNIHEYLKNYNKSDRYDMVIGYSKGGGVLYAKEDLDITQEVLKGLNEEYKSKVKKTSTPADSTAKK</sequence>
<dbReference type="GO" id="GO:0050821">
    <property type="term" value="P:protein stabilization"/>
    <property type="evidence" value="ECO:0007669"/>
    <property type="project" value="TreeGrafter"/>
</dbReference>
<dbReference type="STRING" id="649349.Lbys_2495"/>
<evidence type="ECO:0000313" key="5">
    <source>
        <dbReference type="Proteomes" id="UP000007435"/>
    </source>
</evidence>
<keyword evidence="2" id="KW-0732">Signal</keyword>
<reference evidence="4 5" key="2">
    <citation type="journal article" date="2011" name="Stand. Genomic Sci.">
        <title>Complete genome sequence of Leadbetterella byssophila type strain (4M15).</title>
        <authorList>
            <person name="Abt B."/>
            <person name="Teshima H."/>
            <person name="Lucas S."/>
            <person name="Lapidus A."/>
            <person name="Del Rio T.G."/>
            <person name="Nolan M."/>
            <person name="Tice H."/>
            <person name="Cheng J.F."/>
            <person name="Pitluck S."/>
            <person name="Liolios K."/>
            <person name="Pagani I."/>
            <person name="Ivanova N."/>
            <person name="Mavromatis K."/>
            <person name="Pati A."/>
            <person name="Tapia R."/>
            <person name="Han C."/>
            <person name="Goodwin L."/>
            <person name="Chen A."/>
            <person name="Palaniappan K."/>
            <person name="Land M."/>
            <person name="Hauser L."/>
            <person name="Chang Y.J."/>
            <person name="Jeffries C.D."/>
            <person name="Rohde M."/>
            <person name="Goker M."/>
            <person name="Tindall B.J."/>
            <person name="Detter J.C."/>
            <person name="Woyke T."/>
            <person name="Bristow J."/>
            <person name="Eisen J.A."/>
            <person name="Markowitz V."/>
            <person name="Hugenholtz P."/>
            <person name="Klenk H.P."/>
            <person name="Kyrpides N.C."/>
        </authorList>
    </citation>
    <scope>NUCLEOTIDE SEQUENCE [LARGE SCALE GENOMIC DNA]</scope>
    <source>
        <strain evidence="5">DSM 17132 / JCM 16389 / KACC 11308 / NBRC 106382 / 4M15</strain>
    </source>
</reference>
<dbReference type="Pfam" id="PF03938">
    <property type="entry name" value="OmpH"/>
    <property type="match status" value="1"/>
</dbReference>
<dbReference type="PANTHER" id="PTHR35089">
    <property type="entry name" value="CHAPERONE PROTEIN SKP"/>
    <property type="match status" value="1"/>
</dbReference>
<dbReference type="PROSITE" id="PS51257">
    <property type="entry name" value="PROKAR_LIPOPROTEIN"/>
    <property type="match status" value="1"/>
</dbReference>